<organism evidence="11 12">
    <name type="scientific">Pseudorhizobium pelagicum</name>
    <dbReference type="NCBI Taxonomy" id="1509405"/>
    <lineage>
        <taxon>Bacteria</taxon>
        <taxon>Pseudomonadati</taxon>
        <taxon>Pseudomonadota</taxon>
        <taxon>Alphaproteobacteria</taxon>
        <taxon>Hyphomicrobiales</taxon>
        <taxon>Rhizobiaceae</taxon>
        <taxon>Rhizobium/Agrobacterium group</taxon>
        <taxon>Pseudorhizobium</taxon>
    </lineage>
</organism>
<evidence type="ECO:0000256" key="2">
    <source>
        <dbReference type="ARBA" id="ARBA00022448"/>
    </source>
</evidence>
<feature type="transmembrane region" description="Helical" evidence="9">
    <location>
        <begin position="133"/>
        <end position="157"/>
    </location>
</feature>
<evidence type="ECO:0000259" key="10">
    <source>
        <dbReference type="Pfam" id="PF04290"/>
    </source>
</evidence>
<keyword evidence="12" id="KW-1185">Reference proteome</keyword>
<accession>A0A922P3G3</accession>
<comment type="subunit">
    <text evidence="9">The complex comprises the extracytoplasmic solute receptor protein and the two transmembrane proteins.</text>
</comment>
<evidence type="ECO:0000256" key="9">
    <source>
        <dbReference type="RuleBase" id="RU369079"/>
    </source>
</evidence>
<comment type="subcellular location">
    <subcellularLocation>
        <location evidence="1 9">Cell inner membrane</location>
        <topology evidence="1 9">Multi-pass membrane protein</topology>
    </subcellularLocation>
</comment>
<dbReference type="AlphaFoldDB" id="A0A922P3G3"/>
<evidence type="ECO:0000256" key="5">
    <source>
        <dbReference type="ARBA" id="ARBA00022692"/>
    </source>
</evidence>
<feature type="transmembrane region" description="Helical" evidence="9">
    <location>
        <begin position="51"/>
        <end position="70"/>
    </location>
</feature>
<keyword evidence="4 9" id="KW-0997">Cell inner membrane</keyword>
<dbReference type="PANTHER" id="PTHR35011">
    <property type="entry name" value="2,3-DIKETO-L-GULONATE TRAP TRANSPORTER SMALL PERMEASE PROTEIN YIAM"/>
    <property type="match status" value="1"/>
</dbReference>
<evidence type="ECO:0000313" key="12">
    <source>
        <dbReference type="Proteomes" id="UP000052167"/>
    </source>
</evidence>
<reference evidence="11 12" key="1">
    <citation type="submission" date="2014-06" db="EMBL/GenBank/DDBJ databases">
        <title>Rhizobium pelagicum/R2-400B4.</title>
        <authorList>
            <person name="Kimes N.E."/>
            <person name="Lopez-Perez M."/>
        </authorList>
    </citation>
    <scope>NUCLEOTIDE SEQUENCE [LARGE SCALE GENOMIC DNA]</scope>
    <source>
        <strain evidence="11 12">R2-400B4</strain>
    </source>
</reference>
<dbReference type="GO" id="GO:0005886">
    <property type="term" value="C:plasma membrane"/>
    <property type="evidence" value="ECO:0007669"/>
    <property type="project" value="UniProtKB-SubCell"/>
</dbReference>
<protein>
    <recommendedName>
        <fullName evidence="9">TRAP transporter small permease protein</fullName>
    </recommendedName>
</protein>
<comment type="caution">
    <text evidence="11">The sequence shown here is derived from an EMBL/GenBank/DDBJ whole genome shotgun (WGS) entry which is preliminary data.</text>
</comment>
<dbReference type="GO" id="GO:0022857">
    <property type="term" value="F:transmembrane transporter activity"/>
    <property type="evidence" value="ECO:0007669"/>
    <property type="project" value="UniProtKB-UniRule"/>
</dbReference>
<feature type="transmembrane region" description="Helical" evidence="9">
    <location>
        <begin position="91"/>
        <end position="113"/>
    </location>
</feature>
<name>A0A922P3G3_9HYPH</name>
<evidence type="ECO:0000256" key="1">
    <source>
        <dbReference type="ARBA" id="ARBA00004429"/>
    </source>
</evidence>
<feature type="domain" description="Tripartite ATP-independent periplasmic transporters DctQ component" evidence="10">
    <location>
        <begin position="30"/>
        <end position="160"/>
    </location>
</feature>
<comment type="function">
    <text evidence="9">Part of the tripartite ATP-independent periplasmic (TRAP) transport system.</text>
</comment>
<dbReference type="OrthoDB" id="9794346at2"/>
<keyword evidence="6 9" id="KW-1133">Transmembrane helix</keyword>
<evidence type="ECO:0000256" key="8">
    <source>
        <dbReference type="ARBA" id="ARBA00038436"/>
    </source>
</evidence>
<dbReference type="RefSeq" id="WP_029618798.1">
    <property type="nucleotide sequence ID" value="NZ_CAJXID010000022.1"/>
</dbReference>
<feature type="transmembrane region" description="Helical" evidence="9">
    <location>
        <begin position="22"/>
        <end position="39"/>
    </location>
</feature>
<evidence type="ECO:0000256" key="6">
    <source>
        <dbReference type="ARBA" id="ARBA00022989"/>
    </source>
</evidence>
<keyword evidence="7 9" id="KW-0472">Membrane</keyword>
<comment type="similarity">
    <text evidence="8 9">Belongs to the TRAP transporter small permease family.</text>
</comment>
<dbReference type="Pfam" id="PF04290">
    <property type="entry name" value="DctQ"/>
    <property type="match status" value="1"/>
</dbReference>
<evidence type="ECO:0000313" key="11">
    <source>
        <dbReference type="EMBL" id="KEQ07587.1"/>
    </source>
</evidence>
<keyword evidence="3" id="KW-1003">Cell membrane</keyword>
<keyword evidence="5 9" id="KW-0812">Transmembrane</keyword>
<dbReference type="InterPro" id="IPR007387">
    <property type="entry name" value="TRAP_DctQ"/>
</dbReference>
<dbReference type="Proteomes" id="UP000052167">
    <property type="component" value="Unassembled WGS sequence"/>
</dbReference>
<evidence type="ECO:0000256" key="4">
    <source>
        <dbReference type="ARBA" id="ARBA00022519"/>
    </source>
</evidence>
<evidence type="ECO:0000256" key="7">
    <source>
        <dbReference type="ARBA" id="ARBA00023136"/>
    </source>
</evidence>
<proteinExistence type="inferred from homology"/>
<dbReference type="EMBL" id="JOKJ01000012">
    <property type="protein sequence ID" value="KEQ07587.1"/>
    <property type="molecule type" value="Genomic_DNA"/>
</dbReference>
<sequence>MPEALKTYVRTVDRFNRGVGRVTMYLIFVMMGILLWSSISKTFFLPSLWTLEMAQFVMSAYYLLGGAYSLQMDSHVRMDLAYGRWSPKTKAVVDAITIFMLFTYLFFLLYGGISSTTYALQYTETSYSSWSPYMAPIKIIMVIGIFLTLLQATSIFIKDIATALGRSLA</sequence>
<keyword evidence="2 9" id="KW-0813">Transport</keyword>
<evidence type="ECO:0000256" key="3">
    <source>
        <dbReference type="ARBA" id="ARBA00022475"/>
    </source>
</evidence>
<gene>
    <name evidence="11" type="ORF">GV68_04510</name>
</gene>
<dbReference type="PANTHER" id="PTHR35011:SF4">
    <property type="entry name" value="SLL1102 PROTEIN"/>
    <property type="match status" value="1"/>
</dbReference>
<dbReference type="InterPro" id="IPR055348">
    <property type="entry name" value="DctQ"/>
</dbReference>